<reference evidence="2 3" key="1">
    <citation type="submission" date="2013-08" db="EMBL/GenBank/DDBJ databases">
        <authorList>
            <person name="Huang J."/>
            <person name="Wang G."/>
        </authorList>
    </citation>
    <scope>NUCLEOTIDE SEQUENCE [LARGE SCALE GENOMIC DNA]</scope>
    <source>
        <strain evidence="2 3">JSM 072002</strain>
    </source>
</reference>
<evidence type="ECO:0000256" key="1">
    <source>
        <dbReference type="SAM" id="SignalP"/>
    </source>
</evidence>
<gene>
    <name evidence="2" type="ORF">N784_13670</name>
</gene>
<keyword evidence="3" id="KW-1185">Reference proteome</keyword>
<dbReference type="InterPro" id="IPR031032">
    <property type="entry name" value="Gpos_C8-like"/>
</dbReference>
<dbReference type="AlphaFoldDB" id="A0A0A5FU67"/>
<dbReference type="RefSeq" id="WP_036836384.1">
    <property type="nucleotide sequence ID" value="NZ_AVPG01000041.1"/>
</dbReference>
<dbReference type="OrthoDB" id="9829359at2"/>
<proteinExistence type="predicted"/>
<sequence>MSTLTKRLSKSKSFTVLMLLTIVTFMFSSSFSALASTQNSEDCNCGVTDGELDENDVNYVEGQEKSEILRALETSSTFENNVNHDSISDATTKVINLGENDYADGDVLQVTSLYENSMEEIDYDLITVFVEKESKEVLKLSYFEVDSEVVDYKDFDEKGQLMLHKEFTYEDFSEGNLENSITHYSVYEQISTRIDKDSFWYKFACGFSGNVACMAGCVGSFAAGPAGSVLFTACTAACTTVWGAGLC</sequence>
<feature type="signal peptide" evidence="1">
    <location>
        <begin position="1"/>
        <end position="35"/>
    </location>
</feature>
<dbReference type="NCBIfam" id="TIGR04450">
    <property type="entry name" value="Gpos_C8_like"/>
    <property type="match status" value="1"/>
</dbReference>
<name>A0A0A5FU67_9BACI</name>
<evidence type="ECO:0000313" key="2">
    <source>
        <dbReference type="EMBL" id="KGX84326.1"/>
    </source>
</evidence>
<dbReference type="EMBL" id="AVPG01000041">
    <property type="protein sequence ID" value="KGX84326.1"/>
    <property type="molecule type" value="Genomic_DNA"/>
</dbReference>
<comment type="caution">
    <text evidence="2">The sequence shown here is derived from an EMBL/GenBank/DDBJ whole genome shotgun (WGS) entry which is preliminary data.</text>
</comment>
<accession>A0A0A5FU67</accession>
<keyword evidence="1" id="KW-0732">Signal</keyword>
<dbReference type="Proteomes" id="UP000030401">
    <property type="component" value="Unassembled WGS sequence"/>
</dbReference>
<protein>
    <submittedName>
        <fullName evidence="2">Uncharacterized protein</fullName>
    </submittedName>
</protein>
<organism evidence="2 3">
    <name type="scientific">Pontibacillus litoralis JSM 072002</name>
    <dbReference type="NCBI Taxonomy" id="1385512"/>
    <lineage>
        <taxon>Bacteria</taxon>
        <taxon>Bacillati</taxon>
        <taxon>Bacillota</taxon>
        <taxon>Bacilli</taxon>
        <taxon>Bacillales</taxon>
        <taxon>Bacillaceae</taxon>
        <taxon>Pontibacillus</taxon>
    </lineage>
</organism>
<feature type="chain" id="PRO_5002022335" evidence="1">
    <location>
        <begin position="36"/>
        <end position="247"/>
    </location>
</feature>
<evidence type="ECO:0000313" key="3">
    <source>
        <dbReference type="Proteomes" id="UP000030401"/>
    </source>
</evidence>